<protein>
    <submittedName>
        <fullName evidence="3">DUF4440 domain-containing protein</fullName>
    </submittedName>
</protein>
<gene>
    <name evidence="3" type="ORF">E6K80_11200</name>
</gene>
<dbReference type="Proteomes" id="UP000319836">
    <property type="component" value="Unassembled WGS sequence"/>
</dbReference>
<dbReference type="InterPro" id="IPR037401">
    <property type="entry name" value="SnoaL-like"/>
</dbReference>
<feature type="signal peptide" evidence="1">
    <location>
        <begin position="1"/>
        <end position="35"/>
    </location>
</feature>
<name>A0A538U0Z1_UNCEI</name>
<keyword evidence="1" id="KW-0732">Signal</keyword>
<dbReference type="SUPFAM" id="SSF54427">
    <property type="entry name" value="NTF2-like"/>
    <property type="match status" value="1"/>
</dbReference>
<accession>A0A538U0Z1</accession>
<reference evidence="3 4" key="1">
    <citation type="journal article" date="2019" name="Nat. Microbiol.">
        <title>Mediterranean grassland soil C-N compound turnover is dependent on rainfall and depth, and is mediated by genomically divergent microorganisms.</title>
        <authorList>
            <person name="Diamond S."/>
            <person name="Andeer P.F."/>
            <person name="Li Z."/>
            <person name="Crits-Christoph A."/>
            <person name="Burstein D."/>
            <person name="Anantharaman K."/>
            <person name="Lane K.R."/>
            <person name="Thomas B.C."/>
            <person name="Pan C."/>
            <person name="Northen T.R."/>
            <person name="Banfield J.F."/>
        </authorList>
    </citation>
    <scope>NUCLEOTIDE SEQUENCE [LARGE SCALE GENOMIC DNA]</scope>
    <source>
        <strain evidence="3">WS_10</strain>
    </source>
</reference>
<comment type="caution">
    <text evidence="3">The sequence shown here is derived from an EMBL/GenBank/DDBJ whole genome shotgun (WGS) entry which is preliminary data.</text>
</comment>
<proteinExistence type="predicted"/>
<sequence length="177" mass="19348">MQSIPERVPLSAKEILMRKVVLALLICALAGPAAAKGKDETELKDMVGKVDAAWSTLNPDNVAVYYAKDANLAFFDMAPLKYSGWTAYDQGVRGMFSAFESLKLTVGDDLQATRRGDVAWTTGTVHASVVHKGGTPMEMDARQTLIWEKKGGKWLIVHEHMSAPLPDDAMKANKVDK</sequence>
<dbReference type="Gene3D" id="3.10.450.50">
    <property type="match status" value="1"/>
</dbReference>
<feature type="domain" description="SnoaL-like" evidence="2">
    <location>
        <begin position="53"/>
        <end position="165"/>
    </location>
</feature>
<feature type="chain" id="PRO_5022202896" evidence="1">
    <location>
        <begin position="36"/>
        <end position="177"/>
    </location>
</feature>
<evidence type="ECO:0000256" key="1">
    <source>
        <dbReference type="SAM" id="SignalP"/>
    </source>
</evidence>
<dbReference type="InterPro" id="IPR032710">
    <property type="entry name" value="NTF2-like_dom_sf"/>
</dbReference>
<organism evidence="3 4">
    <name type="scientific">Eiseniibacteriota bacterium</name>
    <dbReference type="NCBI Taxonomy" id="2212470"/>
    <lineage>
        <taxon>Bacteria</taxon>
        <taxon>Candidatus Eiseniibacteriota</taxon>
    </lineage>
</organism>
<dbReference type="Pfam" id="PF13474">
    <property type="entry name" value="SnoaL_3"/>
    <property type="match status" value="1"/>
</dbReference>
<evidence type="ECO:0000259" key="2">
    <source>
        <dbReference type="Pfam" id="PF13474"/>
    </source>
</evidence>
<dbReference type="AlphaFoldDB" id="A0A538U0Z1"/>
<dbReference type="EMBL" id="VBPA01000286">
    <property type="protein sequence ID" value="TMQ69576.1"/>
    <property type="molecule type" value="Genomic_DNA"/>
</dbReference>
<evidence type="ECO:0000313" key="4">
    <source>
        <dbReference type="Proteomes" id="UP000319836"/>
    </source>
</evidence>
<evidence type="ECO:0000313" key="3">
    <source>
        <dbReference type="EMBL" id="TMQ69576.1"/>
    </source>
</evidence>